<keyword evidence="7 12" id="KW-1133">Transmembrane helix</keyword>
<keyword evidence="8 12" id="KW-0560">Oxidoreductase</keyword>
<evidence type="ECO:0000256" key="2">
    <source>
        <dbReference type="ARBA" id="ARBA00022516"/>
    </source>
</evidence>
<dbReference type="GO" id="GO:0005789">
    <property type="term" value="C:endoplasmic reticulum membrane"/>
    <property type="evidence" value="ECO:0007669"/>
    <property type="project" value="UniProtKB-SubCell"/>
</dbReference>
<dbReference type="GO" id="GO:0045703">
    <property type="term" value="F:ketoreductase activity"/>
    <property type="evidence" value="ECO:0007669"/>
    <property type="project" value="UniProtKB-UniRule"/>
</dbReference>
<dbReference type="Proteomes" id="UP001212152">
    <property type="component" value="Unassembled WGS sequence"/>
</dbReference>
<comment type="subcellular location">
    <subcellularLocation>
        <location evidence="12">Endoplasmic reticulum membrane</location>
        <topology evidence="12">Single-pass membrane protein</topology>
    </subcellularLocation>
</comment>
<keyword evidence="6 12" id="KW-0521">NADP</keyword>
<gene>
    <name evidence="15" type="ORF">HDU87_004403</name>
</gene>
<dbReference type="InterPro" id="IPR020904">
    <property type="entry name" value="Sc_DH/Rdtase_CS"/>
</dbReference>
<keyword evidence="3 12" id="KW-0812">Transmembrane</keyword>
<evidence type="ECO:0000256" key="10">
    <source>
        <dbReference type="ARBA" id="ARBA00023136"/>
    </source>
</evidence>
<protein>
    <recommendedName>
        <fullName evidence="12">Very-long-chain 3-oxoacyl-CoA reductase</fullName>
        <ecNumber evidence="12">1.1.1.330</ecNumber>
    </recommendedName>
    <alternativeName>
        <fullName evidence="12">3-ketoacyl-CoA reductase</fullName>
        <shortName evidence="12">3-ketoreductase</shortName>
        <shortName evidence="12">KAR</shortName>
    </alternativeName>
    <alternativeName>
        <fullName evidence="12">Microsomal beta-keto-reductase</fullName>
    </alternativeName>
</protein>
<dbReference type="SUPFAM" id="SSF51735">
    <property type="entry name" value="NAD(P)-binding Rossmann-fold domains"/>
    <property type="match status" value="1"/>
</dbReference>
<evidence type="ECO:0000256" key="1">
    <source>
        <dbReference type="ARBA" id="ARBA00005194"/>
    </source>
</evidence>
<evidence type="ECO:0000256" key="6">
    <source>
        <dbReference type="ARBA" id="ARBA00022857"/>
    </source>
</evidence>
<dbReference type="PROSITE" id="PS00061">
    <property type="entry name" value="ADH_SHORT"/>
    <property type="match status" value="1"/>
</dbReference>
<evidence type="ECO:0000256" key="5">
    <source>
        <dbReference type="ARBA" id="ARBA00022832"/>
    </source>
</evidence>
<keyword evidence="2 12" id="KW-0444">Lipid biosynthesis</keyword>
<dbReference type="GO" id="GO:0141040">
    <property type="term" value="F:very-long-chain 3-oxoacyl-CoA reductase activity"/>
    <property type="evidence" value="ECO:0007669"/>
    <property type="project" value="UniProtKB-EC"/>
</dbReference>
<dbReference type="Gene3D" id="3.40.50.720">
    <property type="entry name" value="NAD(P)-binding Rossmann-like Domain"/>
    <property type="match status" value="1"/>
</dbReference>
<sequence>MANHLSCILGTTFGRANLATFAAIVGALVLAKLSLSFLALVYRQLLRPATDLRKYGAKKGAYAVVTGASDGIGKEFALQLAQKGFNLVLMARTKSKMDDVAAIAKEKYGVQTVVVPFDFAAAGDAEYARVNAELAGKQVGVLVNNVAVNHEIPIPFAEESSTLLRDIVQVDVAAQVRLTRDILPGMLTNHRGLILNVGSVAGLVPSPYLATYSGAKAFLRTWSRALASEVKSKGVDVQHVKTYFVQTAMSKIRKASWMAPTPRDYVASVLKSAGADADAAPYPSHAVLTWALETFVPESVGIKKSADMHIDIRKRALRKKERLAKAQ</sequence>
<keyword evidence="16" id="KW-1185">Reference proteome</keyword>
<accession>A0AAD5TP08</accession>
<dbReference type="PRINTS" id="PR00081">
    <property type="entry name" value="GDHRDH"/>
</dbReference>
<dbReference type="EMBL" id="JADGJQ010000032">
    <property type="protein sequence ID" value="KAJ3177650.1"/>
    <property type="molecule type" value="Genomic_DNA"/>
</dbReference>
<evidence type="ECO:0000256" key="11">
    <source>
        <dbReference type="ARBA" id="ARBA00023160"/>
    </source>
</evidence>
<feature type="transmembrane region" description="Helical" evidence="14">
    <location>
        <begin position="20"/>
        <end position="42"/>
    </location>
</feature>
<dbReference type="PANTHER" id="PTHR43086:SF2">
    <property type="entry name" value="HYDROXYSTEROID DEHYDROGENASE-LIKE PROTEIN 1"/>
    <property type="match status" value="1"/>
</dbReference>
<evidence type="ECO:0000256" key="7">
    <source>
        <dbReference type="ARBA" id="ARBA00022989"/>
    </source>
</evidence>
<dbReference type="CDD" id="cd05356">
    <property type="entry name" value="17beta-HSD1_like_SDR_c"/>
    <property type="match status" value="1"/>
</dbReference>
<feature type="active site" description="Proton acceptor" evidence="12">
    <location>
        <position position="212"/>
    </location>
</feature>
<organism evidence="15 16">
    <name type="scientific">Geranomyces variabilis</name>
    <dbReference type="NCBI Taxonomy" id="109894"/>
    <lineage>
        <taxon>Eukaryota</taxon>
        <taxon>Fungi</taxon>
        <taxon>Fungi incertae sedis</taxon>
        <taxon>Chytridiomycota</taxon>
        <taxon>Chytridiomycota incertae sedis</taxon>
        <taxon>Chytridiomycetes</taxon>
        <taxon>Spizellomycetales</taxon>
        <taxon>Powellomycetaceae</taxon>
        <taxon>Geranomyces</taxon>
    </lineage>
</organism>
<dbReference type="InterPro" id="IPR002347">
    <property type="entry name" value="SDR_fam"/>
</dbReference>
<dbReference type="PANTHER" id="PTHR43086">
    <property type="entry name" value="VERY-LONG-CHAIN 3-OXOOACYL-COA REDUCTASE"/>
    <property type="match status" value="1"/>
</dbReference>
<dbReference type="FunFam" id="3.40.50.720:FF:000137">
    <property type="entry name" value="Hydroxysteroid (17-beta) dehydrogenase 3"/>
    <property type="match status" value="1"/>
</dbReference>
<evidence type="ECO:0000256" key="8">
    <source>
        <dbReference type="ARBA" id="ARBA00023002"/>
    </source>
</evidence>
<dbReference type="AlphaFoldDB" id="A0AAD5TP08"/>
<keyword evidence="5 12" id="KW-0276">Fatty acid metabolism</keyword>
<comment type="similarity">
    <text evidence="12 13">Belongs to the short-chain dehydrogenases/reductases (SDR) family.</text>
</comment>
<dbReference type="Pfam" id="PF00106">
    <property type="entry name" value="adh_short"/>
    <property type="match status" value="1"/>
</dbReference>
<keyword evidence="4 12" id="KW-0256">Endoplasmic reticulum</keyword>
<comment type="caution">
    <text evidence="15">The sequence shown here is derived from an EMBL/GenBank/DDBJ whole genome shotgun (WGS) entry which is preliminary data.</text>
</comment>
<evidence type="ECO:0000313" key="16">
    <source>
        <dbReference type="Proteomes" id="UP001212152"/>
    </source>
</evidence>
<dbReference type="GO" id="GO:0030497">
    <property type="term" value="P:fatty acid elongation"/>
    <property type="evidence" value="ECO:0007669"/>
    <property type="project" value="UniProtKB-UniRule"/>
</dbReference>
<reference evidence="15" key="1">
    <citation type="submission" date="2020-05" db="EMBL/GenBank/DDBJ databases">
        <title>Phylogenomic resolution of chytrid fungi.</title>
        <authorList>
            <person name="Stajich J.E."/>
            <person name="Amses K."/>
            <person name="Simmons R."/>
            <person name="Seto K."/>
            <person name="Myers J."/>
            <person name="Bonds A."/>
            <person name="Quandt C.A."/>
            <person name="Barry K."/>
            <person name="Liu P."/>
            <person name="Grigoriev I."/>
            <person name="Longcore J.E."/>
            <person name="James T.Y."/>
        </authorList>
    </citation>
    <scope>NUCLEOTIDE SEQUENCE</scope>
    <source>
        <strain evidence="15">JEL0379</strain>
    </source>
</reference>
<feature type="binding site" evidence="12">
    <location>
        <position position="199"/>
    </location>
    <ligand>
        <name>substrate</name>
    </ligand>
</feature>
<evidence type="ECO:0000256" key="3">
    <source>
        <dbReference type="ARBA" id="ARBA00022692"/>
    </source>
</evidence>
<evidence type="ECO:0000256" key="12">
    <source>
        <dbReference type="HAMAP-Rule" id="MF_03107"/>
    </source>
</evidence>
<evidence type="ECO:0000256" key="4">
    <source>
        <dbReference type="ARBA" id="ARBA00022824"/>
    </source>
</evidence>
<keyword evidence="9 12" id="KW-0443">Lipid metabolism</keyword>
<comment type="catalytic activity">
    <reaction evidence="12">
        <text>a very-long-chain (3R)-3-hydroxyacyl-CoA + NADP(+) = a very-long-chain 3-oxoacyl-CoA + NADPH + H(+)</text>
        <dbReference type="Rhea" id="RHEA:48680"/>
        <dbReference type="ChEBI" id="CHEBI:15378"/>
        <dbReference type="ChEBI" id="CHEBI:57783"/>
        <dbReference type="ChEBI" id="CHEBI:58349"/>
        <dbReference type="ChEBI" id="CHEBI:85440"/>
        <dbReference type="ChEBI" id="CHEBI:90725"/>
        <dbReference type="EC" id="1.1.1.330"/>
    </reaction>
</comment>
<dbReference type="EC" id="1.1.1.330" evidence="12"/>
<keyword evidence="11 12" id="KW-0275">Fatty acid biosynthesis</keyword>
<evidence type="ECO:0000256" key="14">
    <source>
        <dbReference type="SAM" id="Phobius"/>
    </source>
</evidence>
<dbReference type="InterPro" id="IPR027533">
    <property type="entry name" value="3_ketoreductase_fungal"/>
</dbReference>
<evidence type="ECO:0000313" key="15">
    <source>
        <dbReference type="EMBL" id="KAJ3177650.1"/>
    </source>
</evidence>
<keyword evidence="10 12" id="KW-0472">Membrane</keyword>
<evidence type="ECO:0000256" key="13">
    <source>
        <dbReference type="RuleBase" id="RU000363"/>
    </source>
</evidence>
<proteinExistence type="inferred from homology"/>
<dbReference type="PIRSF" id="PIRSF000126">
    <property type="entry name" value="11-beta-HSD1"/>
    <property type="match status" value="1"/>
</dbReference>
<dbReference type="PRINTS" id="PR00080">
    <property type="entry name" value="SDRFAMILY"/>
</dbReference>
<name>A0AAD5TP08_9FUNG</name>
<dbReference type="HAMAP" id="MF_03107">
    <property type="entry name" value="3_ketoreductase"/>
    <property type="match status" value="1"/>
</dbReference>
<evidence type="ECO:0000256" key="9">
    <source>
        <dbReference type="ARBA" id="ARBA00023098"/>
    </source>
</evidence>
<dbReference type="InterPro" id="IPR036291">
    <property type="entry name" value="NAD(P)-bd_dom_sf"/>
</dbReference>
<comment type="function">
    <text evidence="12">Component of the microsomal membrane bound fatty acid elongation system, which produces the 26-carbon very long-chain fatty acids (VLCFA) from palmitate. Catalyzes the reduction of the 3-ketoacyl-CoA intermediate that is formed in each cycle of fatty acid elongation. VLCFAs serve as precursors for ceramide and sphingolipids.</text>
</comment>
<comment type="pathway">
    <text evidence="1">Lipid metabolism; fatty acid biosynthesis.</text>
</comment>